<keyword evidence="2" id="KW-1185">Reference proteome</keyword>
<evidence type="ECO:0000313" key="2">
    <source>
        <dbReference type="Proteomes" id="UP000079169"/>
    </source>
</evidence>
<feature type="region of interest" description="Disordered" evidence="1">
    <location>
        <begin position="1"/>
        <end position="99"/>
    </location>
</feature>
<dbReference type="RefSeq" id="XP_026680056.1">
    <property type="nucleotide sequence ID" value="XM_026824255.1"/>
</dbReference>
<protein>
    <submittedName>
        <fullName evidence="3">Protein pygopus-like</fullName>
    </submittedName>
</protein>
<organism evidence="2 3">
    <name type="scientific">Diaphorina citri</name>
    <name type="common">Asian citrus psyllid</name>
    <dbReference type="NCBI Taxonomy" id="121845"/>
    <lineage>
        <taxon>Eukaryota</taxon>
        <taxon>Metazoa</taxon>
        <taxon>Ecdysozoa</taxon>
        <taxon>Arthropoda</taxon>
        <taxon>Hexapoda</taxon>
        <taxon>Insecta</taxon>
        <taxon>Pterygota</taxon>
        <taxon>Neoptera</taxon>
        <taxon>Paraneoptera</taxon>
        <taxon>Hemiptera</taxon>
        <taxon>Sternorrhyncha</taxon>
        <taxon>Psylloidea</taxon>
        <taxon>Psyllidae</taxon>
        <taxon>Diaphorininae</taxon>
        <taxon>Diaphorina</taxon>
    </lineage>
</organism>
<evidence type="ECO:0000256" key="1">
    <source>
        <dbReference type="SAM" id="MobiDB-lite"/>
    </source>
</evidence>
<dbReference type="AlphaFoldDB" id="A0A3Q0IUV4"/>
<dbReference type="PaxDb" id="121845-A0A3Q0IUV4"/>
<feature type="compositionally biased region" description="Low complexity" evidence="1">
    <location>
        <begin position="28"/>
        <end position="43"/>
    </location>
</feature>
<accession>A0A3Q0IUV4</accession>
<name>A0A3Q0IUV4_DIACI</name>
<sequence length="160" mass="16933">MPFGTSAEKAIWTDDDFDNYGGPPGGFPPHRGGFPPSRGFPPFRGGGRGRGGFPPHRGRGGVGGRNPRDYDDFNDMGGNQWGNGPDGWGGPMGMMGPPPGMGPPPHMMMGPNGFAYGPPGMGPGPNGGPPPLMSVRKFTTHFLLLDLNFCTKRPDFKVNH</sequence>
<dbReference type="GeneID" id="103510118"/>
<evidence type="ECO:0000313" key="3">
    <source>
        <dbReference type="RefSeq" id="XP_026680056.1"/>
    </source>
</evidence>
<dbReference type="KEGG" id="dci:103510118"/>
<reference evidence="3" key="1">
    <citation type="submission" date="2025-08" db="UniProtKB">
        <authorList>
            <consortium name="RefSeq"/>
        </authorList>
    </citation>
    <scope>IDENTIFICATION</scope>
</reference>
<proteinExistence type="predicted"/>
<feature type="compositionally biased region" description="Gly residues" evidence="1">
    <location>
        <begin position="79"/>
        <end position="93"/>
    </location>
</feature>
<gene>
    <name evidence="3" type="primary">LOC103510118</name>
</gene>
<dbReference type="Proteomes" id="UP000079169">
    <property type="component" value="Unplaced"/>
</dbReference>